<dbReference type="PROSITE" id="PS00178">
    <property type="entry name" value="AA_TRNA_LIGASE_I"/>
    <property type="match status" value="1"/>
</dbReference>
<evidence type="ECO:0000256" key="1">
    <source>
        <dbReference type="ARBA" id="ARBA00005594"/>
    </source>
</evidence>
<dbReference type="AlphaFoldDB" id="A0ABD2KBZ0"/>
<keyword evidence="6 10" id="KW-0648">Protein biosynthesis</keyword>
<sequence>MKLCRNLRSKYILPMFPYPSGRLHLGHLRVYTLSDVISRYHRLKGHQVIHPIGWDAFGLPAENAARERGIDPAEWTYKNIEEMRTQLSKTGVNFDWNREIFTCRPDYFRWTQWIFIQLFRHGFVRKTLSEVNWDPVDGTVLADEQVDDNGCSWRSGAKIEKRLLRQWAIETPRYAKRLLDGLSSLEAEWGGVVGTQADWIGTCDVHRFLLQTEHSNDSNGHGVEQQQQQQQQFDLRLTDPTQLGTAQFVVITTEHSLAKEAAKHGKLSHNEPFTILDNLCLLNFVTGQRLPIVVAKAKPSRLNTDFVLDARLGDASSADPLDRAVAERLCLSPLAQMGISGEEVLALAKDKQLGGYLTSRRLGDWVVSRQRGWGTPIPMLADEDGAGSSSAVAPVAEQQLPVLIEMRGQRMETDSFPSGWGRVETDTLDTFFDSSWYYLRYLDPHNSNAPFDPDIVSKHMPVDIYIGGMEHAKVHLFYARFIYHFLHELGMVPSREPFAHFIQLGVVRAPTYKLPDGRYVPDSEVDGNKKLPNSRLVHKGSGQPVQKEFEKMSKSKHNGVDPMGVIDSYGLDETRMQLLIEARPNYQIDWPYPYPTFQLKTINRWVLRVRTVVDNYVTERQRALSMATNDAVDQNAVEQADRTFLNHHTNYVKKISSYLDGFQSHNMALTRLHHFTKALVTDAKALSKGGSSIVLGRSGEFERCIHSMLVMAQVFAPCLATEQWAKYQAVPKLNDQLQRQAEKPINENEWPTVVDDDDDDLVQKVEMK</sequence>
<evidence type="ECO:0000313" key="14">
    <source>
        <dbReference type="Proteomes" id="UP001620645"/>
    </source>
</evidence>
<evidence type="ECO:0000256" key="4">
    <source>
        <dbReference type="ARBA" id="ARBA00022741"/>
    </source>
</evidence>
<dbReference type="Pfam" id="PF09334">
    <property type="entry name" value="tRNA-synt_1g"/>
    <property type="match status" value="1"/>
</dbReference>
<evidence type="ECO:0000256" key="8">
    <source>
        <dbReference type="ARBA" id="ARBA00030520"/>
    </source>
</evidence>
<dbReference type="EC" id="6.1.1.4" evidence="2"/>
<evidence type="ECO:0000256" key="7">
    <source>
        <dbReference type="ARBA" id="ARBA00023146"/>
    </source>
</evidence>
<dbReference type="SUPFAM" id="SSF47323">
    <property type="entry name" value="Anticodon-binding domain of a subclass of class I aminoacyl-tRNA synthetases"/>
    <property type="match status" value="1"/>
</dbReference>
<comment type="catalytic activity">
    <reaction evidence="9">
        <text>tRNA(Leu) + L-leucine + ATP = L-leucyl-tRNA(Leu) + AMP + diphosphate</text>
        <dbReference type="Rhea" id="RHEA:11688"/>
        <dbReference type="Rhea" id="RHEA-COMP:9613"/>
        <dbReference type="Rhea" id="RHEA-COMP:9622"/>
        <dbReference type="ChEBI" id="CHEBI:30616"/>
        <dbReference type="ChEBI" id="CHEBI:33019"/>
        <dbReference type="ChEBI" id="CHEBI:57427"/>
        <dbReference type="ChEBI" id="CHEBI:78442"/>
        <dbReference type="ChEBI" id="CHEBI:78494"/>
        <dbReference type="ChEBI" id="CHEBI:456215"/>
        <dbReference type="EC" id="6.1.1.4"/>
    </reaction>
</comment>
<keyword evidence="3 10" id="KW-0436">Ligase</keyword>
<dbReference type="GO" id="GO:0004823">
    <property type="term" value="F:leucine-tRNA ligase activity"/>
    <property type="evidence" value="ECO:0007669"/>
    <property type="project" value="UniProtKB-EC"/>
</dbReference>
<dbReference type="GO" id="GO:0006412">
    <property type="term" value="P:translation"/>
    <property type="evidence" value="ECO:0007669"/>
    <property type="project" value="UniProtKB-KW"/>
</dbReference>
<dbReference type="PANTHER" id="PTHR43740:SF2">
    <property type="entry name" value="LEUCINE--TRNA LIGASE, MITOCHONDRIAL"/>
    <property type="match status" value="1"/>
</dbReference>
<proteinExistence type="inferred from homology"/>
<dbReference type="InterPro" id="IPR015413">
    <property type="entry name" value="Methionyl/Leucyl_tRNA_Synth"/>
</dbReference>
<gene>
    <name evidence="13" type="ORF">niasHS_001729</name>
</gene>
<evidence type="ECO:0000259" key="11">
    <source>
        <dbReference type="Pfam" id="PF00133"/>
    </source>
</evidence>
<dbReference type="FunFam" id="3.40.50.620:FF:000003">
    <property type="entry name" value="Leucine--tRNA ligase"/>
    <property type="match status" value="1"/>
</dbReference>
<evidence type="ECO:0000256" key="2">
    <source>
        <dbReference type="ARBA" id="ARBA00013164"/>
    </source>
</evidence>
<dbReference type="Proteomes" id="UP001620645">
    <property type="component" value="Unassembled WGS sequence"/>
</dbReference>
<dbReference type="PANTHER" id="PTHR43740">
    <property type="entry name" value="LEUCYL-TRNA SYNTHETASE"/>
    <property type="match status" value="1"/>
</dbReference>
<name>A0ABD2KBZ0_HETSC</name>
<evidence type="ECO:0000256" key="9">
    <source>
        <dbReference type="ARBA" id="ARBA00047469"/>
    </source>
</evidence>
<dbReference type="GO" id="GO:0005524">
    <property type="term" value="F:ATP binding"/>
    <property type="evidence" value="ECO:0007669"/>
    <property type="project" value="UniProtKB-KW"/>
</dbReference>
<dbReference type="CDD" id="cd00812">
    <property type="entry name" value="LeuRS_core"/>
    <property type="match status" value="1"/>
</dbReference>
<reference evidence="13 14" key="1">
    <citation type="submission" date="2024-10" db="EMBL/GenBank/DDBJ databases">
        <authorList>
            <person name="Kim D."/>
        </authorList>
    </citation>
    <scope>NUCLEOTIDE SEQUENCE [LARGE SCALE GENOMIC DNA]</scope>
    <source>
        <strain evidence="13">Taebaek</strain>
    </source>
</reference>
<keyword evidence="7 10" id="KW-0030">Aminoacyl-tRNA synthetase</keyword>
<dbReference type="SUPFAM" id="SSF52374">
    <property type="entry name" value="Nucleotidylyl transferase"/>
    <property type="match status" value="1"/>
</dbReference>
<dbReference type="InterPro" id="IPR009080">
    <property type="entry name" value="tRNAsynth_Ia_anticodon-bd"/>
</dbReference>
<evidence type="ECO:0000256" key="10">
    <source>
        <dbReference type="RuleBase" id="RU363035"/>
    </source>
</evidence>
<evidence type="ECO:0000259" key="12">
    <source>
        <dbReference type="Pfam" id="PF09334"/>
    </source>
</evidence>
<dbReference type="GO" id="GO:0005737">
    <property type="term" value="C:cytoplasm"/>
    <property type="evidence" value="ECO:0007669"/>
    <property type="project" value="UniProtKB-ARBA"/>
</dbReference>
<dbReference type="EMBL" id="JBICCN010000031">
    <property type="protein sequence ID" value="KAL3100426.1"/>
    <property type="molecule type" value="Genomic_DNA"/>
</dbReference>
<evidence type="ECO:0000313" key="13">
    <source>
        <dbReference type="EMBL" id="KAL3100426.1"/>
    </source>
</evidence>
<comment type="similarity">
    <text evidence="1 10">Belongs to the class-I aminoacyl-tRNA synthetase family.</text>
</comment>
<comment type="caution">
    <text evidence="13">The sequence shown here is derived from an EMBL/GenBank/DDBJ whole genome shotgun (WGS) entry which is preliminary data.</text>
</comment>
<dbReference type="PRINTS" id="PR00985">
    <property type="entry name" value="TRNASYNTHLEU"/>
</dbReference>
<keyword evidence="14" id="KW-1185">Reference proteome</keyword>
<dbReference type="Pfam" id="PF00133">
    <property type="entry name" value="tRNA-synt_1"/>
    <property type="match status" value="1"/>
</dbReference>
<dbReference type="InterPro" id="IPR002302">
    <property type="entry name" value="Leu-tRNA-ligase"/>
</dbReference>
<keyword evidence="4 10" id="KW-0547">Nucleotide-binding</keyword>
<dbReference type="InterPro" id="IPR002300">
    <property type="entry name" value="aa-tRNA-synth_Ia"/>
</dbReference>
<dbReference type="Gene3D" id="1.10.730.10">
    <property type="entry name" value="Isoleucyl-tRNA Synthetase, Domain 1"/>
    <property type="match status" value="1"/>
</dbReference>
<protein>
    <recommendedName>
        <fullName evidence="2">leucine--tRNA ligase</fullName>
        <ecNumber evidence="2">6.1.1.4</ecNumber>
    </recommendedName>
    <alternativeName>
        <fullName evidence="8">Leucyl-tRNA synthetase</fullName>
    </alternativeName>
</protein>
<organism evidence="13 14">
    <name type="scientific">Heterodera schachtii</name>
    <name type="common">Sugarbeet cyst nematode worm</name>
    <name type="synonym">Tylenchus schachtii</name>
    <dbReference type="NCBI Taxonomy" id="97005"/>
    <lineage>
        <taxon>Eukaryota</taxon>
        <taxon>Metazoa</taxon>
        <taxon>Ecdysozoa</taxon>
        <taxon>Nematoda</taxon>
        <taxon>Chromadorea</taxon>
        <taxon>Rhabditida</taxon>
        <taxon>Tylenchina</taxon>
        <taxon>Tylenchomorpha</taxon>
        <taxon>Tylenchoidea</taxon>
        <taxon>Heteroderidae</taxon>
        <taxon>Heteroderinae</taxon>
        <taxon>Heterodera</taxon>
    </lineage>
</organism>
<feature type="domain" description="Aminoacyl-tRNA synthetase class Ia" evidence="11">
    <location>
        <begin position="362"/>
        <end position="508"/>
    </location>
</feature>
<dbReference type="Gene3D" id="3.40.50.620">
    <property type="entry name" value="HUPs"/>
    <property type="match status" value="2"/>
</dbReference>
<evidence type="ECO:0000256" key="5">
    <source>
        <dbReference type="ARBA" id="ARBA00022840"/>
    </source>
</evidence>
<dbReference type="InterPro" id="IPR014729">
    <property type="entry name" value="Rossmann-like_a/b/a_fold"/>
</dbReference>
<keyword evidence="5 10" id="KW-0067">ATP-binding</keyword>
<evidence type="ECO:0000256" key="6">
    <source>
        <dbReference type="ARBA" id="ARBA00022917"/>
    </source>
</evidence>
<accession>A0ABD2KBZ0</accession>
<dbReference type="InterPro" id="IPR001412">
    <property type="entry name" value="aa-tRNA-synth_I_CS"/>
</dbReference>
<feature type="domain" description="Methionyl/Leucyl tRNA synthetase" evidence="12">
    <location>
        <begin position="15"/>
        <end position="148"/>
    </location>
</feature>
<evidence type="ECO:0000256" key="3">
    <source>
        <dbReference type="ARBA" id="ARBA00022598"/>
    </source>
</evidence>